<protein>
    <recommendedName>
        <fullName evidence="2">GGDEF domain-containing protein</fullName>
    </recommendedName>
</protein>
<dbReference type="Pfam" id="PF01590">
    <property type="entry name" value="GAF"/>
    <property type="match status" value="1"/>
</dbReference>
<dbReference type="Proteomes" id="UP000177230">
    <property type="component" value="Unassembled WGS sequence"/>
</dbReference>
<dbReference type="InterPro" id="IPR029787">
    <property type="entry name" value="Nucleotide_cyclase"/>
</dbReference>
<sequence>MECRKRRLKTTAPETKAWLGVPLLAGNLCLGILMIWDDQHHDTLTGDTLRLSEILANQAAGAIYNAKMHGESKQNIKELSTLFQVTNAAVNQQNLGQVLNTILEIISNSLGYPNCAILLKDEKGQNLFIKAAVGYPQKQMGLKLKIGQQGICGWAASCGKTLYAPDVLKDQRYLEGVPGCRSEVAIPLWSKDEVIGVLDIESPAVDAFDENDVRLLENFAGQAALTINKIRLEELAEKRIRELSDINSISQSLTVSSDLGMVTGKIVEKIASALSVKKCLISLYNQESDEVEAQLPIHYSEPLSKVQREKYRDIETLARQFHFKLDQGGIAATVFEKGRSYYSNDVANDPYVLRDFARLFEISKLIVIPLSTRNRIIGLIYAADKEDGGDFSDQDVLSAEALAFQAALVLDNAGLYHDMVEGLKQLSILYQFSQAITSFTNASEILKLGMDTISQVITADTLSIMLVDPHDQKLRIKASKGLSPATTAKAAFSIGQGLAGWVAEKMQPVLTDDLSQDKRFKLTGQEEKLASTISVPLMAKNRVIGVLNINNYSGNHRRFGRKDMELALTLGNSLSMALERAELVTALDGRVTAQKALLDTSSLLLGTLDVNQMLEQIAGQIEQLIPFERLAIYRADWERRQLSPILARGPNAQEIMADLPFSVDTGLTGAIARSGTAEMIKNTDQDQRTAVVPGTTAEAESLLVLPLMVQERAEAVLVIGREVSRGFADREFELASLFTNQAAVAWKNAALFSEIRNSENKLADTNTRLNLALKRQIEVNTELSTLQYLSSTILSSLKLEEILSVIVEGIHSSLGFEAVLISLVEGGGQLLTHKASSGFSPEEFENIRQVHSSLEQYLNLMKPEYRIGNSFFLPFGKDDGNGDSPPPNKEGKGEDWQAGNLLIVPLYSKEKKLLAIIQIDKPTDGKVPDKRKVRSLEAFANTAALAIANATLYNDAQARISELSTLHNIGIVISSAIEREKLLEKVVGVIRDTLHYLKVAIFTVEPQSKSIFIGAQSGYGEELNMLYFTVGGNSVVGWVAEHGEPQIVNDVRQEPRYSAIDPRVLSEIAVPIKREGKTVGVLNIEDDKTDAFTESDLRLLTTLASQVSIALDNARLYEEANRRISELSALHNVGTTVSSTLKLDVLLDQVCRILSDTFHYNKIAIMIVDRNADELVFKASLGYQNILGEMGRRLKIGREGITGMVAATGEPIMVKDVAQNQHYVSIDGKTRSELAVPLKIKQQVVGVLNVESDNVNAFDQVDQRLLTTLASQVAVALENARLYEETEQLAVTDGLTGLNNHRFFQSFFDRELNRARRYSHPLSLIMMDIDHFKKINDTLGHPVGDIVLKEVSRLLMEQARDVDLVARYGGEEFMLVLPETKKSEARLLAERIRVAVEKNRFEAEGAKNIGRVTISLGVSGFPDDGSEKDEIIDKVDKALYRAKAGGRNQVKI</sequence>
<dbReference type="PANTHER" id="PTHR45138">
    <property type="entry name" value="REGULATORY COMPONENTS OF SENSORY TRANSDUCTION SYSTEM"/>
    <property type="match status" value="1"/>
</dbReference>
<dbReference type="Gene3D" id="3.30.450.40">
    <property type="match status" value="8"/>
</dbReference>
<name>A0A1F5REB1_9BACT</name>
<keyword evidence="1" id="KW-0472">Membrane</keyword>
<comment type="caution">
    <text evidence="3">The sequence shown here is derived from an EMBL/GenBank/DDBJ whole genome shotgun (WGS) entry which is preliminary data.</text>
</comment>
<feature type="domain" description="GGDEF" evidence="2">
    <location>
        <begin position="1320"/>
        <end position="1452"/>
    </location>
</feature>
<organism evidence="3 4">
    <name type="scientific">Candidatus Edwardsbacteria bacterium GWF2_54_11</name>
    <dbReference type="NCBI Taxonomy" id="1817851"/>
    <lineage>
        <taxon>Bacteria</taxon>
        <taxon>Candidatus Edwardsiibacteriota</taxon>
    </lineage>
</organism>
<dbReference type="CDD" id="cd01949">
    <property type="entry name" value="GGDEF"/>
    <property type="match status" value="1"/>
</dbReference>
<dbReference type="SUPFAM" id="SSF55781">
    <property type="entry name" value="GAF domain-like"/>
    <property type="match status" value="8"/>
</dbReference>
<evidence type="ECO:0000256" key="1">
    <source>
        <dbReference type="SAM" id="Phobius"/>
    </source>
</evidence>
<keyword evidence="1" id="KW-0812">Transmembrane</keyword>
<dbReference type="GO" id="GO:1902201">
    <property type="term" value="P:negative regulation of bacterial-type flagellum-dependent cell motility"/>
    <property type="evidence" value="ECO:0007669"/>
    <property type="project" value="TreeGrafter"/>
</dbReference>
<keyword evidence="1" id="KW-1133">Transmembrane helix</keyword>
<dbReference type="FunFam" id="3.30.70.270:FF:000001">
    <property type="entry name" value="Diguanylate cyclase domain protein"/>
    <property type="match status" value="1"/>
</dbReference>
<evidence type="ECO:0000313" key="3">
    <source>
        <dbReference type="EMBL" id="OGF12744.1"/>
    </source>
</evidence>
<dbReference type="SUPFAM" id="SSF55073">
    <property type="entry name" value="Nucleotide cyclase"/>
    <property type="match status" value="1"/>
</dbReference>
<feature type="transmembrane region" description="Helical" evidence="1">
    <location>
        <begin position="16"/>
        <end position="36"/>
    </location>
</feature>
<dbReference type="GO" id="GO:0005886">
    <property type="term" value="C:plasma membrane"/>
    <property type="evidence" value="ECO:0007669"/>
    <property type="project" value="TreeGrafter"/>
</dbReference>
<dbReference type="PANTHER" id="PTHR45138:SF9">
    <property type="entry name" value="DIGUANYLATE CYCLASE DGCM-RELATED"/>
    <property type="match status" value="1"/>
</dbReference>
<dbReference type="Pfam" id="PF13185">
    <property type="entry name" value="GAF_2"/>
    <property type="match status" value="5"/>
</dbReference>
<reference evidence="3 4" key="1">
    <citation type="journal article" date="2016" name="Nat. Commun.">
        <title>Thousands of microbial genomes shed light on interconnected biogeochemical processes in an aquifer system.</title>
        <authorList>
            <person name="Anantharaman K."/>
            <person name="Brown C.T."/>
            <person name="Hug L.A."/>
            <person name="Sharon I."/>
            <person name="Castelle C.J."/>
            <person name="Probst A.J."/>
            <person name="Thomas B.C."/>
            <person name="Singh A."/>
            <person name="Wilkins M.J."/>
            <person name="Karaoz U."/>
            <person name="Brodie E.L."/>
            <person name="Williams K.H."/>
            <person name="Hubbard S.S."/>
            <person name="Banfield J.F."/>
        </authorList>
    </citation>
    <scope>NUCLEOTIDE SEQUENCE [LARGE SCALE GENOMIC DNA]</scope>
</reference>
<dbReference type="Gene3D" id="3.30.70.270">
    <property type="match status" value="1"/>
</dbReference>
<evidence type="ECO:0000313" key="4">
    <source>
        <dbReference type="Proteomes" id="UP000177230"/>
    </source>
</evidence>
<dbReference type="InterPro" id="IPR029016">
    <property type="entry name" value="GAF-like_dom_sf"/>
</dbReference>
<dbReference type="InterPro" id="IPR000160">
    <property type="entry name" value="GGDEF_dom"/>
</dbReference>
<dbReference type="SMART" id="SM00065">
    <property type="entry name" value="GAF"/>
    <property type="match status" value="7"/>
</dbReference>
<dbReference type="GO" id="GO:0043709">
    <property type="term" value="P:cell adhesion involved in single-species biofilm formation"/>
    <property type="evidence" value="ECO:0007669"/>
    <property type="project" value="TreeGrafter"/>
</dbReference>
<dbReference type="InterPro" id="IPR050469">
    <property type="entry name" value="Diguanylate_Cyclase"/>
</dbReference>
<evidence type="ECO:0000259" key="2">
    <source>
        <dbReference type="PROSITE" id="PS50887"/>
    </source>
</evidence>
<accession>A0A1F5REB1</accession>
<dbReference type="Pfam" id="PF00990">
    <property type="entry name" value="GGDEF"/>
    <property type="match status" value="1"/>
</dbReference>
<dbReference type="SMART" id="SM00267">
    <property type="entry name" value="GGDEF"/>
    <property type="match status" value="1"/>
</dbReference>
<gene>
    <name evidence="3" type="ORF">A2024_08010</name>
</gene>
<dbReference type="InterPro" id="IPR003018">
    <property type="entry name" value="GAF"/>
</dbReference>
<dbReference type="EMBL" id="MFFM01000032">
    <property type="protein sequence ID" value="OGF12744.1"/>
    <property type="molecule type" value="Genomic_DNA"/>
</dbReference>
<dbReference type="NCBIfam" id="TIGR00254">
    <property type="entry name" value="GGDEF"/>
    <property type="match status" value="1"/>
</dbReference>
<dbReference type="PROSITE" id="PS50887">
    <property type="entry name" value="GGDEF"/>
    <property type="match status" value="1"/>
</dbReference>
<dbReference type="InterPro" id="IPR043128">
    <property type="entry name" value="Rev_trsase/Diguanyl_cyclase"/>
</dbReference>
<dbReference type="GO" id="GO:0052621">
    <property type="term" value="F:diguanylate cyclase activity"/>
    <property type="evidence" value="ECO:0007669"/>
    <property type="project" value="TreeGrafter"/>
</dbReference>
<proteinExistence type="predicted"/>